<evidence type="ECO:0000313" key="1">
    <source>
        <dbReference type="EMBL" id="SDG86323.1"/>
    </source>
</evidence>
<name>A0A1G7XQK6_9GAMM</name>
<sequence>MAVPKDNEPLAKMAPGYREMLELAARAAGYEIVIDEFTFDYDIWLGDECWDPLTCDGDALRLAVKLEINILPTMEQASCRNPEYTGWINEDASRDPFAATRRAIVRAAAEIGSAMP</sequence>
<dbReference type="RefSeq" id="WP_139207400.1">
    <property type="nucleotide sequence ID" value="NZ_FNDG01000001.1"/>
</dbReference>
<dbReference type="Proteomes" id="UP000198606">
    <property type="component" value="Unassembled WGS sequence"/>
</dbReference>
<reference evidence="1 2" key="1">
    <citation type="submission" date="2016-10" db="EMBL/GenBank/DDBJ databases">
        <authorList>
            <person name="de Groot N.N."/>
        </authorList>
    </citation>
    <scope>NUCLEOTIDE SEQUENCE [LARGE SCALE GENOMIC DNA]</scope>
    <source>
        <strain evidence="1 2">LMG 18387</strain>
    </source>
</reference>
<organism evidence="1 2">
    <name type="scientific">Phytopseudomonas flavescens</name>
    <dbReference type="NCBI Taxonomy" id="29435"/>
    <lineage>
        <taxon>Bacteria</taxon>
        <taxon>Pseudomonadati</taxon>
        <taxon>Pseudomonadota</taxon>
        <taxon>Gammaproteobacteria</taxon>
        <taxon>Pseudomonadales</taxon>
        <taxon>Pseudomonadaceae</taxon>
        <taxon>Phytopseudomonas</taxon>
    </lineage>
</organism>
<accession>A0A1G7XQK6</accession>
<dbReference type="STRING" id="29435.SAMN05216588_101226"/>
<gene>
    <name evidence="1" type="ORF">SAMN05216588_101226</name>
</gene>
<dbReference type="EMBL" id="FNDG01000001">
    <property type="protein sequence ID" value="SDG86323.1"/>
    <property type="molecule type" value="Genomic_DNA"/>
</dbReference>
<proteinExistence type="predicted"/>
<dbReference type="AlphaFoldDB" id="A0A1G7XQK6"/>
<protein>
    <submittedName>
        <fullName evidence="1">Uncharacterized protein</fullName>
    </submittedName>
</protein>
<evidence type="ECO:0000313" key="2">
    <source>
        <dbReference type="Proteomes" id="UP000198606"/>
    </source>
</evidence>